<organism evidence="3 4">
    <name type="scientific">Sessilibacter corallicola</name>
    <dbReference type="NCBI Taxonomy" id="2904075"/>
    <lineage>
        <taxon>Bacteria</taxon>
        <taxon>Pseudomonadati</taxon>
        <taxon>Pseudomonadota</taxon>
        <taxon>Gammaproteobacteria</taxon>
        <taxon>Cellvibrionales</taxon>
        <taxon>Cellvibrionaceae</taxon>
        <taxon>Sessilibacter</taxon>
    </lineage>
</organism>
<evidence type="ECO:0000313" key="3">
    <source>
        <dbReference type="EMBL" id="GAA6167463.1"/>
    </source>
</evidence>
<feature type="domain" description="FIST C-domain" evidence="2">
    <location>
        <begin position="249"/>
        <end position="379"/>
    </location>
</feature>
<dbReference type="Pfam" id="PF10442">
    <property type="entry name" value="FIST_C"/>
    <property type="match status" value="1"/>
</dbReference>
<dbReference type="RefSeq" id="WP_233088514.1">
    <property type="nucleotide sequence ID" value="NZ_BAABWN010000003.1"/>
</dbReference>
<dbReference type="EMBL" id="BAABWN010000003">
    <property type="protein sequence ID" value="GAA6167463.1"/>
    <property type="molecule type" value="Genomic_DNA"/>
</dbReference>
<dbReference type="InterPro" id="IPR013702">
    <property type="entry name" value="FIST_domain_N"/>
</dbReference>
<dbReference type="PANTHER" id="PTHR40252:SF2">
    <property type="entry name" value="BLR0328 PROTEIN"/>
    <property type="match status" value="1"/>
</dbReference>
<dbReference type="PANTHER" id="PTHR40252">
    <property type="entry name" value="BLR0328 PROTEIN"/>
    <property type="match status" value="1"/>
</dbReference>
<dbReference type="SMART" id="SM01204">
    <property type="entry name" value="FIST_C"/>
    <property type="match status" value="1"/>
</dbReference>
<reference evidence="3 4" key="1">
    <citation type="submission" date="2024-04" db="EMBL/GenBank/DDBJ databases">
        <title>Draft genome sequence of Sessilibacter corallicola NBRC 116591.</title>
        <authorList>
            <person name="Miyakawa T."/>
            <person name="Kusuya Y."/>
            <person name="Miura T."/>
        </authorList>
    </citation>
    <scope>NUCLEOTIDE SEQUENCE [LARGE SCALE GENOMIC DNA]</scope>
    <source>
        <strain evidence="3 4">KU-00831-HH</strain>
    </source>
</reference>
<comment type="caution">
    <text evidence="3">The sequence shown here is derived from an EMBL/GenBank/DDBJ whole genome shotgun (WGS) entry which is preliminary data.</text>
</comment>
<evidence type="ECO:0000313" key="4">
    <source>
        <dbReference type="Proteomes" id="UP001465153"/>
    </source>
</evidence>
<proteinExistence type="predicted"/>
<feature type="domain" description="FIST" evidence="1">
    <location>
        <begin position="48"/>
        <end position="248"/>
    </location>
</feature>
<evidence type="ECO:0000259" key="2">
    <source>
        <dbReference type="SMART" id="SM01204"/>
    </source>
</evidence>
<protein>
    <submittedName>
        <fullName evidence="3">FIST signal transduction protein</fullName>
    </submittedName>
</protein>
<accession>A0ABQ0A736</accession>
<dbReference type="SMART" id="SM00897">
    <property type="entry name" value="FIST"/>
    <property type="match status" value="1"/>
</dbReference>
<sequence length="397" mass="44140">MERLYTDEPDKISHSLLTSPTVLKASSSCWNASEAVKEIFESLGRIENACVFFFCCADYDLNLLAAEINRFFTGCNVVGCTTAGEITPHGLAKRSITAFLLPPDHFVIESNCVTNLAEFTEEDAKLLVDDIMGKLEAKAVAPIKTHSFGLTLQDGMSIREELVLKAYRTALNNIPLVGGSAGDNLHFHHTQVFYDGRFHSDAAILLLINTKHPFRVFQSHHLVSTGEKLVVTRAAPSARRVYELNAEPAALEYCRIHNLDLKDLNSETFALNPLGVQLSDSIYVRSIQQVHEDLSLTFFCAIDVGIVLTQLNSSGVLDHTKSLFSEITSEIGVPELLFACDCIYRRIEIEKFDLCKKISDLYARHNVIGFNTYGEQLDGMHLNHTFTGVAIGRHLDD</sequence>
<evidence type="ECO:0000259" key="1">
    <source>
        <dbReference type="SMART" id="SM00897"/>
    </source>
</evidence>
<dbReference type="Pfam" id="PF08495">
    <property type="entry name" value="FIST"/>
    <property type="match status" value="1"/>
</dbReference>
<name>A0ABQ0A736_9GAMM</name>
<keyword evidence="4" id="KW-1185">Reference proteome</keyword>
<dbReference type="NCBIfam" id="NF041558">
    <property type="entry name" value="NosP"/>
    <property type="match status" value="1"/>
</dbReference>
<dbReference type="Proteomes" id="UP001465153">
    <property type="component" value="Unassembled WGS sequence"/>
</dbReference>
<gene>
    <name evidence="3" type="ORF">NBRC116591_12730</name>
</gene>
<dbReference type="InterPro" id="IPR019494">
    <property type="entry name" value="FIST_C"/>
</dbReference>